<organism evidence="1 2">
    <name type="scientific">Candidatus Enterococcus willemsii</name>
    <dbReference type="NCBI Taxonomy" id="1857215"/>
    <lineage>
        <taxon>Bacteria</taxon>
        <taxon>Bacillati</taxon>
        <taxon>Bacillota</taxon>
        <taxon>Bacilli</taxon>
        <taxon>Lactobacillales</taxon>
        <taxon>Enterococcaceae</taxon>
        <taxon>Enterococcus</taxon>
    </lineage>
</organism>
<dbReference type="SUPFAM" id="SSF48208">
    <property type="entry name" value="Six-hairpin glycosidases"/>
    <property type="match status" value="1"/>
</dbReference>
<comment type="caution">
    <text evidence="1">The sequence shown here is derived from an EMBL/GenBank/DDBJ whole genome shotgun (WGS) entry which is preliminary data.</text>
</comment>
<dbReference type="Proteomes" id="UP000782705">
    <property type="component" value="Unassembled WGS sequence"/>
</dbReference>
<dbReference type="EMBL" id="MAEL01000034">
    <property type="protein sequence ID" value="KAF1304291.1"/>
    <property type="molecule type" value="Genomic_DNA"/>
</dbReference>
<dbReference type="InterPro" id="IPR008928">
    <property type="entry name" value="6-hairpin_glycosidase_sf"/>
</dbReference>
<keyword evidence="2" id="KW-1185">Reference proteome</keyword>
<sequence length="559" mass="66209">MNITEMKVNQLKQLFETFATYDNPNLSNKIFILSYGNHESRCQVKEFYGRTIQQSWDKLMSFYRSLPNENNYLRVDLITDETVITYDDLLASFSEIKRNNYITFGIRLEGFKKRVFLKEELVANAILTPDKNHKVGQNAPNMTIDFNNYAAYVKKKYNVQEHSLNFLLKSKIYKFSTKAYFLDVNDSHELENYGLGNEFRVIDEDNLKSTLDLVIKEGANYLVNQLHEDGKFTYGYFPCYDKQIRNYNSVRHFSSVYALLESAEFLNDETMIQRSLEGLIWGFEHLSTTIDDNYLIKDQDRGEVEYKLGAQAMAILAAAKYTQITNDTQFFEKMKTLTHTIENKFLTSENKTIHVLNAELEVKEAFRIIYYDGEALFSMLRAYELMHDEEIFALCKRLMTYFVENNYEKYRDHWLSYAVNEFLKHEQKNEYYQFGLKNALSKIDFIEKRDTAYPTMLELLVAASKMILKLETYEHRSEVISDEDFYQAKARIFEVMEYRAYHQVTTGVMFPEFAMYFKAPHKIEYGFFARHDRFRMRIDDAEHFLSGFVNFSELTYGRD</sequence>
<evidence type="ECO:0008006" key="3">
    <source>
        <dbReference type="Google" id="ProtNLM"/>
    </source>
</evidence>
<name>A0ABQ6Z039_9ENTE</name>
<dbReference type="RefSeq" id="WP_161901847.1">
    <property type="nucleotide sequence ID" value="NZ_MAEL01000034.1"/>
</dbReference>
<evidence type="ECO:0000313" key="2">
    <source>
        <dbReference type="Proteomes" id="UP000782705"/>
    </source>
</evidence>
<accession>A0ABQ6Z039</accession>
<evidence type="ECO:0000313" key="1">
    <source>
        <dbReference type="EMBL" id="KAF1304291.1"/>
    </source>
</evidence>
<protein>
    <recommendedName>
        <fullName evidence="3">Poly (Glycerol-phosphate) alpha-glucosyltransferase</fullName>
    </recommendedName>
</protein>
<proteinExistence type="predicted"/>
<reference evidence="1 2" key="1">
    <citation type="submission" date="2016-06" db="EMBL/GenBank/DDBJ databases">
        <title>Four novel species of enterococci isolated from chicken manure.</title>
        <authorList>
            <person name="Van Tyne D."/>
        </authorList>
    </citation>
    <scope>NUCLEOTIDE SEQUENCE [LARGE SCALE GENOMIC DNA]</scope>
    <source>
        <strain evidence="1 2">CU12B</strain>
    </source>
</reference>
<gene>
    <name evidence="1" type="ORF">BAU17_12820</name>
</gene>